<sequence length="430" mass="43985">MNIFRRTGTATRRPGENKGSTGLSNGLSTNARERLPRDVYVLGIISFFVMVGFGVVVPVLPVFVRSFNVGYLEVGAVLSAFALMRLVASPFCGRMIDWAGERLVLAAGIGIVAVSSGLVGLAANYPQLLILRGVGGIGSAMFTVSAMTLLLGSTSPTLRARAIGFYQGGFLLGGMAGPAIGGLLATISLTAPFFFYAGTLAVAGVIGLAMLRRPQRGGATLPHAATPAIPFQQVLTDPRYRAACLANFAQGWTSFGVRNALIPILIVEVLNGRTAWTGIAFAVAAVAQTLALAPAARFIDTVGRKQAIIGSYAVAAIIIVAVPFAPDIYILTGLLCVYGVASAFMGTAPAAAVGDAAGSRSGRPVAVFSMFSDVGAIVGPLAAGVLLDVASFPAAFALGAVFFVATSLYALRMPGGVPRAALSPTAAPAD</sequence>
<feature type="transmembrane region" description="Helical" evidence="7">
    <location>
        <begin position="103"/>
        <end position="123"/>
    </location>
</feature>
<feature type="transmembrane region" description="Helical" evidence="7">
    <location>
        <begin position="39"/>
        <end position="64"/>
    </location>
</feature>
<feature type="region of interest" description="Disordered" evidence="6">
    <location>
        <begin position="1"/>
        <end position="29"/>
    </location>
</feature>
<evidence type="ECO:0000256" key="4">
    <source>
        <dbReference type="ARBA" id="ARBA00022989"/>
    </source>
</evidence>
<evidence type="ECO:0000256" key="2">
    <source>
        <dbReference type="ARBA" id="ARBA00022448"/>
    </source>
</evidence>
<evidence type="ECO:0000256" key="6">
    <source>
        <dbReference type="SAM" id="MobiDB-lite"/>
    </source>
</evidence>
<dbReference type="InterPro" id="IPR011701">
    <property type="entry name" value="MFS"/>
</dbReference>
<keyword evidence="10" id="KW-1185">Reference proteome</keyword>
<dbReference type="Proteomes" id="UP000537260">
    <property type="component" value="Unassembled WGS sequence"/>
</dbReference>
<feature type="transmembrane region" description="Helical" evidence="7">
    <location>
        <begin position="193"/>
        <end position="211"/>
    </location>
</feature>
<evidence type="ECO:0000259" key="8">
    <source>
        <dbReference type="PROSITE" id="PS50850"/>
    </source>
</evidence>
<protein>
    <submittedName>
        <fullName evidence="9">MFS family permease</fullName>
    </submittedName>
</protein>
<keyword evidence="4 7" id="KW-1133">Transmembrane helix</keyword>
<name>A0A7Z0EHB6_9MICO</name>
<feature type="transmembrane region" description="Helical" evidence="7">
    <location>
        <begin position="70"/>
        <end position="91"/>
    </location>
</feature>
<dbReference type="SUPFAM" id="SSF103473">
    <property type="entry name" value="MFS general substrate transporter"/>
    <property type="match status" value="1"/>
</dbReference>
<organism evidence="9 10">
    <name type="scientific">Glaciibacter psychrotolerans</name>
    <dbReference type="NCBI Taxonomy" id="670054"/>
    <lineage>
        <taxon>Bacteria</taxon>
        <taxon>Bacillati</taxon>
        <taxon>Actinomycetota</taxon>
        <taxon>Actinomycetes</taxon>
        <taxon>Micrococcales</taxon>
        <taxon>Microbacteriaceae</taxon>
        <taxon>Glaciibacter</taxon>
    </lineage>
</organism>
<evidence type="ECO:0000313" key="9">
    <source>
        <dbReference type="EMBL" id="NYJ21654.1"/>
    </source>
</evidence>
<keyword evidence="3 7" id="KW-0812">Transmembrane</keyword>
<evidence type="ECO:0000256" key="1">
    <source>
        <dbReference type="ARBA" id="ARBA00004651"/>
    </source>
</evidence>
<dbReference type="RefSeq" id="WP_179580276.1">
    <property type="nucleotide sequence ID" value="NZ_JACCFM010000001.1"/>
</dbReference>
<accession>A0A7Z0EHB6</accession>
<dbReference type="InterPro" id="IPR001958">
    <property type="entry name" value="Tet-R_TetA/multi-R_MdtG-like"/>
</dbReference>
<dbReference type="PANTHER" id="PTHR23506">
    <property type="entry name" value="GH10249P"/>
    <property type="match status" value="1"/>
</dbReference>
<dbReference type="Pfam" id="PF07690">
    <property type="entry name" value="MFS_1"/>
    <property type="match status" value="1"/>
</dbReference>
<feature type="transmembrane region" description="Helical" evidence="7">
    <location>
        <begin position="129"/>
        <end position="151"/>
    </location>
</feature>
<dbReference type="PROSITE" id="PS50850">
    <property type="entry name" value="MFS"/>
    <property type="match status" value="1"/>
</dbReference>
<dbReference type="Gene3D" id="1.20.1720.10">
    <property type="entry name" value="Multidrug resistance protein D"/>
    <property type="match status" value="1"/>
</dbReference>
<reference evidence="9 10" key="1">
    <citation type="submission" date="2020-07" db="EMBL/GenBank/DDBJ databases">
        <title>Sequencing the genomes of 1000 actinobacteria strains.</title>
        <authorList>
            <person name="Klenk H.-P."/>
        </authorList>
    </citation>
    <scope>NUCLEOTIDE SEQUENCE [LARGE SCALE GENOMIC DNA]</scope>
    <source>
        <strain evidence="9 10">LI1</strain>
    </source>
</reference>
<dbReference type="GO" id="GO:0022857">
    <property type="term" value="F:transmembrane transporter activity"/>
    <property type="evidence" value="ECO:0007669"/>
    <property type="project" value="InterPro"/>
</dbReference>
<keyword evidence="2" id="KW-0813">Transport</keyword>
<feature type="compositionally biased region" description="Polar residues" evidence="6">
    <location>
        <begin position="18"/>
        <end position="29"/>
    </location>
</feature>
<feature type="domain" description="Major facilitator superfamily (MFS) profile" evidence="8">
    <location>
        <begin position="38"/>
        <end position="418"/>
    </location>
</feature>
<keyword evidence="5 7" id="KW-0472">Membrane</keyword>
<gene>
    <name evidence="9" type="ORF">HNR05_003445</name>
</gene>
<dbReference type="AlphaFoldDB" id="A0A7Z0EHB6"/>
<evidence type="ECO:0000256" key="3">
    <source>
        <dbReference type="ARBA" id="ARBA00022692"/>
    </source>
</evidence>
<evidence type="ECO:0000313" key="10">
    <source>
        <dbReference type="Proteomes" id="UP000537260"/>
    </source>
</evidence>
<dbReference type="InterPro" id="IPR050930">
    <property type="entry name" value="MFS_Vesicular_Transporter"/>
</dbReference>
<dbReference type="PANTHER" id="PTHR23506:SF23">
    <property type="entry name" value="GH10249P"/>
    <property type="match status" value="1"/>
</dbReference>
<dbReference type="Gene3D" id="1.20.1250.20">
    <property type="entry name" value="MFS general substrate transporter like domains"/>
    <property type="match status" value="1"/>
</dbReference>
<feature type="transmembrane region" description="Helical" evidence="7">
    <location>
        <begin position="392"/>
        <end position="411"/>
    </location>
</feature>
<comment type="caution">
    <text evidence="9">The sequence shown here is derived from an EMBL/GenBank/DDBJ whole genome shotgun (WGS) entry which is preliminary data.</text>
</comment>
<proteinExistence type="predicted"/>
<feature type="transmembrane region" description="Helical" evidence="7">
    <location>
        <begin position="307"/>
        <end position="325"/>
    </location>
</feature>
<feature type="transmembrane region" description="Helical" evidence="7">
    <location>
        <begin position="331"/>
        <end position="353"/>
    </location>
</feature>
<dbReference type="GO" id="GO:0005886">
    <property type="term" value="C:plasma membrane"/>
    <property type="evidence" value="ECO:0007669"/>
    <property type="project" value="UniProtKB-SubCell"/>
</dbReference>
<feature type="transmembrane region" description="Helical" evidence="7">
    <location>
        <begin position="365"/>
        <end position="386"/>
    </location>
</feature>
<evidence type="ECO:0000256" key="7">
    <source>
        <dbReference type="SAM" id="Phobius"/>
    </source>
</evidence>
<comment type="subcellular location">
    <subcellularLocation>
        <location evidence="1">Cell membrane</location>
        <topology evidence="1">Multi-pass membrane protein</topology>
    </subcellularLocation>
</comment>
<dbReference type="EMBL" id="JACCFM010000001">
    <property type="protein sequence ID" value="NYJ21654.1"/>
    <property type="molecule type" value="Genomic_DNA"/>
</dbReference>
<evidence type="ECO:0000256" key="5">
    <source>
        <dbReference type="ARBA" id="ARBA00023136"/>
    </source>
</evidence>
<dbReference type="PRINTS" id="PR01035">
    <property type="entry name" value="TCRTETA"/>
</dbReference>
<dbReference type="InterPro" id="IPR020846">
    <property type="entry name" value="MFS_dom"/>
</dbReference>
<dbReference type="InterPro" id="IPR036259">
    <property type="entry name" value="MFS_trans_sf"/>
</dbReference>
<dbReference type="CDD" id="cd17325">
    <property type="entry name" value="MFS_MdtG_SLC18_like"/>
    <property type="match status" value="1"/>
</dbReference>
<feature type="transmembrane region" description="Helical" evidence="7">
    <location>
        <begin position="163"/>
        <end position="187"/>
    </location>
</feature>